<comment type="caution">
    <text evidence="1">The sequence shown here is derived from an EMBL/GenBank/DDBJ whole genome shotgun (WGS) entry which is preliminary data.</text>
</comment>
<dbReference type="Proteomes" id="UP001345963">
    <property type="component" value="Unassembled WGS sequence"/>
</dbReference>
<accession>A0ABU7CH94</accession>
<name>A0ABU7CH94_9TELE</name>
<keyword evidence="2" id="KW-1185">Reference proteome</keyword>
<protein>
    <submittedName>
        <fullName evidence="1">Uncharacterized protein</fullName>
    </submittedName>
</protein>
<evidence type="ECO:0000313" key="2">
    <source>
        <dbReference type="Proteomes" id="UP001345963"/>
    </source>
</evidence>
<sequence>MFCLETVKACQLDEQFIFISIRWTGVVAFKNPKEQIKPKRKESRDVFQINQNQTVKLQHSCYCSPSLLRKLKQALRQLSVRFGSKGENRKIIRKSQKPF</sequence>
<dbReference type="EMBL" id="JAHUTI010091352">
    <property type="protein sequence ID" value="MED6262027.1"/>
    <property type="molecule type" value="Genomic_DNA"/>
</dbReference>
<proteinExistence type="predicted"/>
<organism evidence="1 2">
    <name type="scientific">Ataeniobius toweri</name>
    <dbReference type="NCBI Taxonomy" id="208326"/>
    <lineage>
        <taxon>Eukaryota</taxon>
        <taxon>Metazoa</taxon>
        <taxon>Chordata</taxon>
        <taxon>Craniata</taxon>
        <taxon>Vertebrata</taxon>
        <taxon>Euteleostomi</taxon>
        <taxon>Actinopterygii</taxon>
        <taxon>Neopterygii</taxon>
        <taxon>Teleostei</taxon>
        <taxon>Neoteleostei</taxon>
        <taxon>Acanthomorphata</taxon>
        <taxon>Ovalentaria</taxon>
        <taxon>Atherinomorphae</taxon>
        <taxon>Cyprinodontiformes</taxon>
        <taxon>Goodeidae</taxon>
        <taxon>Ataeniobius</taxon>
    </lineage>
</organism>
<reference evidence="1 2" key="1">
    <citation type="submission" date="2021-07" db="EMBL/GenBank/DDBJ databases">
        <authorList>
            <person name="Palmer J.M."/>
        </authorList>
    </citation>
    <scope>NUCLEOTIDE SEQUENCE [LARGE SCALE GENOMIC DNA]</scope>
    <source>
        <strain evidence="1 2">AT_MEX2019</strain>
        <tissue evidence="1">Muscle</tissue>
    </source>
</reference>
<evidence type="ECO:0000313" key="1">
    <source>
        <dbReference type="EMBL" id="MED6262027.1"/>
    </source>
</evidence>
<gene>
    <name evidence="1" type="ORF">ATANTOWER_013511</name>
</gene>